<name>A0ABN9T449_9DINO</name>
<evidence type="ECO:0000313" key="2">
    <source>
        <dbReference type="Proteomes" id="UP001189429"/>
    </source>
</evidence>
<evidence type="ECO:0008006" key="3">
    <source>
        <dbReference type="Google" id="ProtNLM"/>
    </source>
</evidence>
<proteinExistence type="predicted"/>
<reference evidence="1" key="1">
    <citation type="submission" date="2023-10" db="EMBL/GenBank/DDBJ databases">
        <authorList>
            <person name="Chen Y."/>
            <person name="Shah S."/>
            <person name="Dougan E. K."/>
            <person name="Thang M."/>
            <person name="Chan C."/>
        </authorList>
    </citation>
    <scope>NUCLEOTIDE SEQUENCE [LARGE SCALE GENOMIC DNA]</scope>
</reference>
<dbReference type="Proteomes" id="UP001189429">
    <property type="component" value="Unassembled WGS sequence"/>
</dbReference>
<organism evidence="1 2">
    <name type="scientific">Prorocentrum cordatum</name>
    <dbReference type="NCBI Taxonomy" id="2364126"/>
    <lineage>
        <taxon>Eukaryota</taxon>
        <taxon>Sar</taxon>
        <taxon>Alveolata</taxon>
        <taxon>Dinophyceae</taxon>
        <taxon>Prorocentrales</taxon>
        <taxon>Prorocentraceae</taxon>
        <taxon>Prorocentrum</taxon>
    </lineage>
</organism>
<sequence length="157" mass="17578">MALRLPITHRGDVWGIAVSLCELYCGRFVWHCEADTAEVVLAQALGICGLREGVPSSLLRKSPLDIRVLYTPAPRHLPLRRTPLGQLEALQPRRWGLEQVLGEDWRDGEKAAFGELLQAALVMDPAHRPSARELLEKCRFVTKEEAGGVRSERCAMR</sequence>
<accession>A0ABN9T449</accession>
<dbReference type="Gene3D" id="1.10.510.10">
    <property type="entry name" value="Transferase(Phosphotransferase) domain 1"/>
    <property type="match status" value="1"/>
</dbReference>
<protein>
    <recommendedName>
        <fullName evidence="3">Protein kinase domain-containing protein</fullName>
    </recommendedName>
</protein>
<evidence type="ECO:0000313" key="1">
    <source>
        <dbReference type="EMBL" id="CAK0839793.1"/>
    </source>
</evidence>
<dbReference type="EMBL" id="CAUYUJ010014325">
    <property type="protein sequence ID" value="CAK0839793.1"/>
    <property type="molecule type" value="Genomic_DNA"/>
</dbReference>
<gene>
    <name evidence="1" type="ORF">PCOR1329_LOCUS35394</name>
</gene>
<dbReference type="InterPro" id="IPR011009">
    <property type="entry name" value="Kinase-like_dom_sf"/>
</dbReference>
<comment type="caution">
    <text evidence="1">The sequence shown here is derived from an EMBL/GenBank/DDBJ whole genome shotgun (WGS) entry which is preliminary data.</text>
</comment>
<dbReference type="SUPFAM" id="SSF56112">
    <property type="entry name" value="Protein kinase-like (PK-like)"/>
    <property type="match status" value="1"/>
</dbReference>
<keyword evidence="2" id="KW-1185">Reference proteome</keyword>